<feature type="compositionally biased region" description="Basic and acidic residues" evidence="1">
    <location>
        <begin position="33"/>
        <end position="49"/>
    </location>
</feature>
<keyword evidence="3" id="KW-1185">Reference proteome</keyword>
<evidence type="ECO:0000313" key="2">
    <source>
        <dbReference type="EMBL" id="EIA09580.1"/>
    </source>
</evidence>
<organism evidence="2 3">
    <name type="scientific">Flavobacterium frigoris (strain PS1)</name>
    <dbReference type="NCBI Taxonomy" id="1086011"/>
    <lineage>
        <taxon>Bacteria</taxon>
        <taxon>Pseudomonadati</taxon>
        <taxon>Bacteroidota</taxon>
        <taxon>Flavobacteriia</taxon>
        <taxon>Flavobacteriales</taxon>
        <taxon>Flavobacteriaceae</taxon>
        <taxon>Flavobacterium</taxon>
    </lineage>
</organism>
<proteinExistence type="predicted"/>
<dbReference type="PATRIC" id="fig|1086011.3.peg.978"/>
<dbReference type="EMBL" id="AHKF01000014">
    <property type="protein sequence ID" value="EIA09580.1"/>
    <property type="molecule type" value="Genomic_DNA"/>
</dbReference>
<dbReference type="STRING" id="1086011.HJ01_00998"/>
<protein>
    <submittedName>
        <fullName evidence="2">Uncharacterized protein</fullName>
    </submittedName>
</protein>
<dbReference type="Proteomes" id="UP000005566">
    <property type="component" value="Unassembled WGS sequence"/>
</dbReference>
<comment type="caution">
    <text evidence="2">The sequence shown here is derived from an EMBL/GenBank/DDBJ whole genome shotgun (WGS) entry which is preliminary data.</text>
</comment>
<gene>
    <name evidence="2" type="ORF">HJ01_00998</name>
</gene>
<feature type="region of interest" description="Disordered" evidence="1">
    <location>
        <begin position="1"/>
        <end position="49"/>
    </location>
</feature>
<feature type="compositionally biased region" description="Polar residues" evidence="1">
    <location>
        <begin position="1"/>
        <end position="22"/>
    </location>
</feature>
<dbReference type="AlphaFoldDB" id="H7FPA0"/>
<evidence type="ECO:0000256" key="1">
    <source>
        <dbReference type="SAM" id="MobiDB-lite"/>
    </source>
</evidence>
<dbReference type="RefSeq" id="WP_007137175.1">
    <property type="nucleotide sequence ID" value="NZ_AHKF01000014.1"/>
</dbReference>
<reference evidence="2 3" key="1">
    <citation type="journal article" date="2014" name="Acta Crystallogr. D">
        <title>Structure-based characterization and antifreeze properties of a hyperactive ice-binding protein from the Antarctic bacterium Flavobacterium frigoris PS1.</title>
        <authorList>
            <person name="Do H."/>
            <person name="Kim S.J."/>
            <person name="Kim H.J."/>
            <person name="Lee J.H."/>
        </authorList>
    </citation>
    <scope>NUCLEOTIDE SEQUENCE [LARGE SCALE GENOMIC DNA]</scope>
    <source>
        <strain evidence="2 3">PS1</strain>
    </source>
</reference>
<name>H7FPA0_FLAFP</name>
<evidence type="ECO:0000313" key="3">
    <source>
        <dbReference type="Proteomes" id="UP000005566"/>
    </source>
</evidence>
<sequence length="49" mass="5843">MSNQDQQGKPRNSLTDKANRMNQLLRILNAKQKMQEELERRNSKDKKTQ</sequence>
<accession>H7FPA0</accession>